<sequence>MVSRISRKIISSFYHPQQECLSPLEMGAELQQLHVAFFPFMAHGHMIPILDIARLFVARGVKATIITTPLNVPVFTRAIDKGGKKPGSTGINIEVFTLPVREAGLPEGCENLDQAIAMGTAPVLFKASEMLQDQLERFLEQTRPNCLVADMFFTWATDSADKFNVPRLVFHGISVFSLCAEEMVVLHEPHKNVSSDEEPLVLPYLPHEVKLTRLQLPDFVMNQENEFRNRLKKIKESELKSFGVLVNSFYELEPDYAELYRKELGRRAWHIGPVSLCNRSIEDKAWRGKQASLDKHEWLNWLNLKKPNSVVYISFGSMANVIAPQLHEIALALEAAGQDFIWVVRNSDGQEEEWLPQGFEQRMEGKGLIIRGWAPQVLILEHEALGAFVTHCGWNSTLEGISAGVPMVTWPFFAEQFYNEKLVTHILKTGVSVGAKKWSREPSLENVVKRDAIEKALREIMVGEEAEERRSRAKKLKEMAWKAVEEGGSSYFTSWDPYYFISEKENAKKIEREQKA</sequence>
<evidence type="ECO:0000313" key="7">
    <source>
        <dbReference type="Proteomes" id="UP001153076"/>
    </source>
</evidence>
<evidence type="ECO:0000256" key="5">
    <source>
        <dbReference type="RuleBase" id="RU362057"/>
    </source>
</evidence>
<dbReference type="FunFam" id="3.40.50.2000:FF:000071">
    <property type="entry name" value="Glycosyltransferase"/>
    <property type="match status" value="1"/>
</dbReference>
<organism evidence="6 7">
    <name type="scientific">Carnegiea gigantea</name>
    <dbReference type="NCBI Taxonomy" id="171969"/>
    <lineage>
        <taxon>Eukaryota</taxon>
        <taxon>Viridiplantae</taxon>
        <taxon>Streptophyta</taxon>
        <taxon>Embryophyta</taxon>
        <taxon>Tracheophyta</taxon>
        <taxon>Spermatophyta</taxon>
        <taxon>Magnoliopsida</taxon>
        <taxon>eudicotyledons</taxon>
        <taxon>Gunneridae</taxon>
        <taxon>Pentapetalae</taxon>
        <taxon>Caryophyllales</taxon>
        <taxon>Cactineae</taxon>
        <taxon>Cactaceae</taxon>
        <taxon>Cactoideae</taxon>
        <taxon>Echinocereeae</taxon>
        <taxon>Carnegiea</taxon>
    </lineage>
</organism>
<dbReference type="OrthoDB" id="5835829at2759"/>
<evidence type="ECO:0000256" key="2">
    <source>
        <dbReference type="ARBA" id="ARBA00022676"/>
    </source>
</evidence>
<dbReference type="PROSITE" id="PS00375">
    <property type="entry name" value="UDPGT"/>
    <property type="match status" value="1"/>
</dbReference>
<dbReference type="InterPro" id="IPR002213">
    <property type="entry name" value="UDP_glucos_trans"/>
</dbReference>
<protein>
    <recommendedName>
        <fullName evidence="5">Glycosyltransferase</fullName>
        <ecNumber evidence="5">2.4.1.-</ecNumber>
    </recommendedName>
</protein>
<evidence type="ECO:0000256" key="1">
    <source>
        <dbReference type="ARBA" id="ARBA00009995"/>
    </source>
</evidence>
<dbReference type="SUPFAM" id="SSF53756">
    <property type="entry name" value="UDP-Glycosyltransferase/glycogen phosphorylase"/>
    <property type="match status" value="1"/>
</dbReference>
<dbReference type="AlphaFoldDB" id="A0A9Q1QQP4"/>
<proteinExistence type="inferred from homology"/>
<dbReference type="PANTHER" id="PTHR48047">
    <property type="entry name" value="GLYCOSYLTRANSFERASE"/>
    <property type="match status" value="1"/>
</dbReference>
<reference evidence="6" key="1">
    <citation type="submission" date="2022-04" db="EMBL/GenBank/DDBJ databases">
        <title>Carnegiea gigantea Genome sequencing and assembly v2.</title>
        <authorList>
            <person name="Copetti D."/>
            <person name="Sanderson M.J."/>
            <person name="Burquez A."/>
            <person name="Wojciechowski M.F."/>
        </authorList>
    </citation>
    <scope>NUCLEOTIDE SEQUENCE</scope>
    <source>
        <strain evidence="6">SGP5-SGP5p</strain>
        <tissue evidence="6">Aerial part</tissue>
    </source>
</reference>
<evidence type="ECO:0000313" key="6">
    <source>
        <dbReference type="EMBL" id="KAJ8451002.1"/>
    </source>
</evidence>
<keyword evidence="2 4" id="KW-0328">Glycosyltransferase</keyword>
<keyword evidence="7" id="KW-1185">Reference proteome</keyword>
<dbReference type="CDD" id="cd03784">
    <property type="entry name" value="GT1_Gtf-like"/>
    <property type="match status" value="1"/>
</dbReference>
<dbReference type="Proteomes" id="UP001153076">
    <property type="component" value="Unassembled WGS sequence"/>
</dbReference>
<gene>
    <name evidence="6" type="ORF">Cgig2_032627</name>
</gene>
<dbReference type="FunFam" id="3.40.50.2000:FF:000047">
    <property type="entry name" value="Glycosyltransferase"/>
    <property type="match status" value="1"/>
</dbReference>
<evidence type="ECO:0000256" key="4">
    <source>
        <dbReference type="RuleBase" id="RU003718"/>
    </source>
</evidence>
<dbReference type="PANTHER" id="PTHR48047:SF45">
    <property type="entry name" value="SCOPOLETIN GLUCOSYLTRANSFERASE-LIKE"/>
    <property type="match status" value="1"/>
</dbReference>
<dbReference type="GO" id="GO:0035251">
    <property type="term" value="F:UDP-glucosyltransferase activity"/>
    <property type="evidence" value="ECO:0007669"/>
    <property type="project" value="TreeGrafter"/>
</dbReference>
<dbReference type="Gene3D" id="3.40.50.2000">
    <property type="entry name" value="Glycogen Phosphorylase B"/>
    <property type="match status" value="2"/>
</dbReference>
<comment type="caution">
    <text evidence="6">The sequence shown here is derived from an EMBL/GenBank/DDBJ whole genome shotgun (WGS) entry which is preliminary data.</text>
</comment>
<comment type="similarity">
    <text evidence="1 4">Belongs to the UDP-glycosyltransferase family.</text>
</comment>
<dbReference type="Pfam" id="PF00201">
    <property type="entry name" value="UDPGT"/>
    <property type="match status" value="1"/>
</dbReference>
<evidence type="ECO:0000256" key="3">
    <source>
        <dbReference type="ARBA" id="ARBA00022679"/>
    </source>
</evidence>
<dbReference type="InterPro" id="IPR035595">
    <property type="entry name" value="UDP_glycos_trans_CS"/>
</dbReference>
<dbReference type="EMBL" id="JAKOGI010000012">
    <property type="protein sequence ID" value="KAJ8451002.1"/>
    <property type="molecule type" value="Genomic_DNA"/>
</dbReference>
<keyword evidence="3 4" id="KW-0808">Transferase</keyword>
<accession>A0A9Q1QQP4</accession>
<name>A0A9Q1QQP4_9CARY</name>
<dbReference type="EC" id="2.4.1.-" evidence="5"/>